<dbReference type="GeneID" id="136812541"/>
<evidence type="ECO:0000256" key="11">
    <source>
        <dbReference type="RuleBase" id="RU000687"/>
    </source>
</evidence>
<evidence type="ECO:0000259" key="12">
    <source>
        <dbReference type="Pfam" id="PF02931"/>
    </source>
</evidence>
<evidence type="ECO:0000313" key="15">
    <source>
        <dbReference type="Proteomes" id="UP000594262"/>
    </source>
</evidence>
<dbReference type="InterPro" id="IPR036734">
    <property type="entry name" value="Neur_chan_lig-bd_sf"/>
</dbReference>
<keyword evidence="15" id="KW-1185">Reference proteome</keyword>
<feature type="domain" description="Neurotransmitter-gated ion-channel ligand-binding" evidence="12">
    <location>
        <begin position="30"/>
        <end position="231"/>
    </location>
</feature>
<protein>
    <submittedName>
        <fullName evidence="14">Uncharacterized protein</fullName>
    </submittedName>
</protein>
<dbReference type="GO" id="GO:0005886">
    <property type="term" value="C:plasma membrane"/>
    <property type="evidence" value="ECO:0007669"/>
    <property type="project" value="UniProtKB-SubCell"/>
</dbReference>
<evidence type="ECO:0000256" key="6">
    <source>
        <dbReference type="ARBA" id="ARBA00022729"/>
    </source>
</evidence>
<dbReference type="PROSITE" id="PS00236">
    <property type="entry name" value="NEUROTR_ION_CHANNEL"/>
    <property type="match status" value="1"/>
</dbReference>
<keyword evidence="3 11" id="KW-0813">Transport</keyword>
<evidence type="ECO:0000256" key="1">
    <source>
        <dbReference type="ARBA" id="ARBA00004141"/>
    </source>
</evidence>
<evidence type="ECO:0000256" key="10">
    <source>
        <dbReference type="ARBA" id="ARBA00023303"/>
    </source>
</evidence>
<keyword evidence="10 11" id="KW-0407">Ion channel</keyword>
<dbReference type="InterPro" id="IPR036719">
    <property type="entry name" value="Neuro-gated_channel_TM_sf"/>
</dbReference>
<keyword evidence="7 11" id="KW-1133">Transmembrane helix</keyword>
<evidence type="ECO:0000256" key="4">
    <source>
        <dbReference type="ARBA" id="ARBA00022475"/>
    </source>
</evidence>
<keyword evidence="5 11" id="KW-0812">Transmembrane</keyword>
<feature type="transmembrane region" description="Helical" evidence="11">
    <location>
        <begin position="297"/>
        <end position="317"/>
    </location>
</feature>
<dbReference type="PANTHER" id="PTHR18945">
    <property type="entry name" value="NEUROTRANSMITTER GATED ION CHANNEL"/>
    <property type="match status" value="1"/>
</dbReference>
<dbReference type="PRINTS" id="PR00252">
    <property type="entry name" value="NRIONCHANNEL"/>
</dbReference>
<accession>A0A7M5XMP2</accession>
<dbReference type="RefSeq" id="XP_066925172.1">
    <property type="nucleotide sequence ID" value="XM_067069071.1"/>
</dbReference>
<dbReference type="PRINTS" id="PR00253">
    <property type="entry name" value="GABAARECEPTR"/>
</dbReference>
<dbReference type="Proteomes" id="UP000594262">
    <property type="component" value="Unplaced"/>
</dbReference>
<dbReference type="InterPro" id="IPR018000">
    <property type="entry name" value="Neurotransmitter_ion_chnl_CS"/>
</dbReference>
<dbReference type="SUPFAM" id="SSF63712">
    <property type="entry name" value="Nicotinic receptor ligand binding domain-like"/>
    <property type="match status" value="1"/>
</dbReference>
<comment type="subcellular location">
    <subcellularLocation>
        <location evidence="2">Cell membrane</location>
    </subcellularLocation>
    <subcellularLocation>
        <location evidence="1">Membrane</location>
        <topology evidence="1">Multi-pass membrane protein</topology>
    </subcellularLocation>
</comment>
<keyword evidence="4" id="KW-1003">Cell membrane</keyword>
<sequence>MLYFELFSWFIFACKVLSTNGDDGVASSSLTKILKTSYDKRVKPFGRNGTLDLEVQISVVAVGPINEKDFTFRLDYYLRQWWVDERLVFPEKGKITFGGNPKDLIWLPDLFVRNSKEVKMHQSFQQSIRTTINHDGNVYMSARISSICSCNMNLQNYPMDHQTCALSMESYAYQGNELNISWHQAPIEYKPENIQVEGYKLTSIDASSDVTNYMTGEFFQLLHIYLHVERTVSYYIFRSYVPSSFLVIMTWGTFWLPVNTYPARVGIIVTNFLASAFILQGASAMYTKVPYTTAIEVYLLVNITFILTVMLEYIAAIQTPNLSKIFKGSRRNIQNIELNDTEENGSTLLNTKETDYKSGQNDVQKDAKSGHPLDRLSRYVFPSMYVVFLICYFISYSNL</sequence>
<evidence type="ECO:0000256" key="5">
    <source>
        <dbReference type="ARBA" id="ARBA00022692"/>
    </source>
</evidence>
<feature type="signal peptide" evidence="11">
    <location>
        <begin position="1"/>
        <end position="21"/>
    </location>
</feature>
<evidence type="ECO:0000256" key="8">
    <source>
        <dbReference type="ARBA" id="ARBA00023065"/>
    </source>
</evidence>
<dbReference type="SUPFAM" id="SSF90112">
    <property type="entry name" value="Neurotransmitter-gated ion-channel transmembrane pore"/>
    <property type="match status" value="1"/>
</dbReference>
<dbReference type="EnsemblMetazoa" id="CLYHEMT023992.2">
    <property type="protein sequence ID" value="CLYHEMP023992.2"/>
    <property type="gene ID" value="CLYHEMG023992"/>
</dbReference>
<proteinExistence type="inferred from homology"/>
<dbReference type="OrthoDB" id="407674at2759"/>
<feature type="domain" description="Neurotransmitter-gated ion-channel transmembrane" evidence="13">
    <location>
        <begin position="240"/>
        <end position="319"/>
    </location>
</feature>
<evidence type="ECO:0000256" key="9">
    <source>
        <dbReference type="ARBA" id="ARBA00023136"/>
    </source>
</evidence>
<dbReference type="InterPro" id="IPR006029">
    <property type="entry name" value="Neurotrans-gated_channel_TM"/>
</dbReference>
<feature type="transmembrane region" description="Helical" evidence="11">
    <location>
        <begin position="240"/>
        <end position="258"/>
    </location>
</feature>
<keyword evidence="9 11" id="KW-0472">Membrane</keyword>
<organism evidence="14 15">
    <name type="scientific">Clytia hemisphaerica</name>
    <dbReference type="NCBI Taxonomy" id="252671"/>
    <lineage>
        <taxon>Eukaryota</taxon>
        <taxon>Metazoa</taxon>
        <taxon>Cnidaria</taxon>
        <taxon>Hydrozoa</taxon>
        <taxon>Hydroidolina</taxon>
        <taxon>Leptothecata</taxon>
        <taxon>Obeliida</taxon>
        <taxon>Clytiidae</taxon>
        <taxon>Clytia</taxon>
    </lineage>
</organism>
<dbReference type="InterPro" id="IPR006201">
    <property type="entry name" value="Neur_channel"/>
</dbReference>
<keyword evidence="8 11" id="KW-0406">Ion transport</keyword>
<dbReference type="GO" id="GO:0004888">
    <property type="term" value="F:transmembrane signaling receptor activity"/>
    <property type="evidence" value="ECO:0007669"/>
    <property type="project" value="InterPro"/>
</dbReference>
<dbReference type="Pfam" id="PF02931">
    <property type="entry name" value="Neur_chan_LBD"/>
    <property type="match status" value="1"/>
</dbReference>
<keyword evidence="6 11" id="KW-0732">Signal</keyword>
<feature type="transmembrane region" description="Helical" evidence="11">
    <location>
        <begin position="379"/>
        <end position="396"/>
    </location>
</feature>
<dbReference type="InterPro" id="IPR038050">
    <property type="entry name" value="Neuro_actylchol_rec"/>
</dbReference>
<feature type="transmembrane region" description="Helical" evidence="11">
    <location>
        <begin position="265"/>
        <end position="285"/>
    </location>
</feature>
<name>A0A7M5XMP2_9CNID</name>
<feature type="chain" id="PRO_5029946540" evidence="11">
    <location>
        <begin position="22"/>
        <end position="399"/>
    </location>
</feature>
<evidence type="ECO:0000256" key="7">
    <source>
        <dbReference type="ARBA" id="ARBA00022989"/>
    </source>
</evidence>
<evidence type="ECO:0000313" key="14">
    <source>
        <dbReference type="EnsemblMetazoa" id="CLYHEMP023992.2"/>
    </source>
</evidence>
<dbReference type="InterPro" id="IPR006028">
    <property type="entry name" value="GABAA/Glycine_rcpt"/>
</dbReference>
<reference evidence="14" key="1">
    <citation type="submission" date="2021-01" db="UniProtKB">
        <authorList>
            <consortium name="EnsemblMetazoa"/>
        </authorList>
    </citation>
    <scope>IDENTIFICATION</scope>
</reference>
<evidence type="ECO:0000259" key="13">
    <source>
        <dbReference type="Pfam" id="PF02932"/>
    </source>
</evidence>
<dbReference type="Gene3D" id="2.70.170.10">
    <property type="entry name" value="Neurotransmitter-gated ion-channel ligand-binding domain"/>
    <property type="match status" value="1"/>
</dbReference>
<evidence type="ECO:0000256" key="3">
    <source>
        <dbReference type="ARBA" id="ARBA00022448"/>
    </source>
</evidence>
<evidence type="ECO:0000256" key="2">
    <source>
        <dbReference type="ARBA" id="ARBA00004236"/>
    </source>
</evidence>
<dbReference type="GO" id="GO:0005230">
    <property type="term" value="F:extracellular ligand-gated monoatomic ion channel activity"/>
    <property type="evidence" value="ECO:0007669"/>
    <property type="project" value="InterPro"/>
</dbReference>
<dbReference type="AlphaFoldDB" id="A0A7M5XMP2"/>
<dbReference type="Gene3D" id="1.20.58.390">
    <property type="entry name" value="Neurotransmitter-gated ion-channel transmembrane domain"/>
    <property type="match status" value="1"/>
</dbReference>
<dbReference type="InterPro" id="IPR006202">
    <property type="entry name" value="Neur_chan_lig-bd"/>
</dbReference>
<comment type="similarity">
    <text evidence="11">Belongs to the ligand-gated ion channel (TC 1.A.9) family.</text>
</comment>
<dbReference type="Pfam" id="PF02932">
    <property type="entry name" value="Neur_chan_memb"/>
    <property type="match status" value="1"/>
</dbReference>